<reference evidence="1" key="1">
    <citation type="journal article" date="2014" name="Front. Microbiol.">
        <title>High frequency of phylogenetically diverse reductive dehalogenase-homologous genes in deep subseafloor sedimentary metagenomes.</title>
        <authorList>
            <person name="Kawai M."/>
            <person name="Futagami T."/>
            <person name="Toyoda A."/>
            <person name="Takaki Y."/>
            <person name="Nishi S."/>
            <person name="Hori S."/>
            <person name="Arai W."/>
            <person name="Tsubouchi T."/>
            <person name="Morono Y."/>
            <person name="Uchiyama I."/>
            <person name="Ito T."/>
            <person name="Fujiyama A."/>
            <person name="Inagaki F."/>
            <person name="Takami H."/>
        </authorList>
    </citation>
    <scope>NUCLEOTIDE SEQUENCE</scope>
    <source>
        <strain evidence="1">Expedition CK06-06</strain>
    </source>
</reference>
<feature type="non-terminal residue" evidence="1">
    <location>
        <position position="66"/>
    </location>
</feature>
<sequence>MGVLPQLSESTLDSICRSLAEAVTHKELTLLLTQCGIDERDGNPRWERMLLALLRRQQQDQCGNNA</sequence>
<name>X0RRM5_9ZZZZ</name>
<dbReference type="EMBL" id="BARS01002698">
    <property type="protein sequence ID" value="GAF71474.1"/>
    <property type="molecule type" value="Genomic_DNA"/>
</dbReference>
<comment type="caution">
    <text evidence="1">The sequence shown here is derived from an EMBL/GenBank/DDBJ whole genome shotgun (WGS) entry which is preliminary data.</text>
</comment>
<proteinExistence type="predicted"/>
<evidence type="ECO:0000313" key="1">
    <source>
        <dbReference type="EMBL" id="GAF71474.1"/>
    </source>
</evidence>
<gene>
    <name evidence="1" type="ORF">S01H1_05178</name>
</gene>
<protein>
    <submittedName>
        <fullName evidence="1">Uncharacterized protein</fullName>
    </submittedName>
</protein>
<dbReference type="AlphaFoldDB" id="X0RRM5"/>
<organism evidence="1">
    <name type="scientific">marine sediment metagenome</name>
    <dbReference type="NCBI Taxonomy" id="412755"/>
    <lineage>
        <taxon>unclassified sequences</taxon>
        <taxon>metagenomes</taxon>
        <taxon>ecological metagenomes</taxon>
    </lineage>
</organism>
<accession>X0RRM5</accession>